<keyword evidence="2" id="KW-0805">Transcription regulation</keyword>
<protein>
    <submittedName>
        <fullName evidence="7">RNA polymerase sigma factor</fullName>
    </submittedName>
</protein>
<dbReference type="Gene3D" id="1.10.1740.10">
    <property type="match status" value="1"/>
</dbReference>
<dbReference type="GO" id="GO:0016987">
    <property type="term" value="F:sigma factor activity"/>
    <property type="evidence" value="ECO:0007669"/>
    <property type="project" value="UniProtKB-KW"/>
</dbReference>
<feature type="domain" description="RNA polymerase sigma-70 region 2" evidence="5">
    <location>
        <begin position="13"/>
        <end position="74"/>
    </location>
</feature>
<proteinExistence type="inferred from homology"/>
<evidence type="ECO:0000313" key="7">
    <source>
        <dbReference type="EMBL" id="GGE12062.1"/>
    </source>
</evidence>
<evidence type="ECO:0000256" key="1">
    <source>
        <dbReference type="ARBA" id="ARBA00010641"/>
    </source>
</evidence>
<reference evidence="7" key="2">
    <citation type="submission" date="2020-09" db="EMBL/GenBank/DDBJ databases">
        <authorList>
            <person name="Sun Q."/>
            <person name="Zhou Y."/>
        </authorList>
    </citation>
    <scope>NUCLEOTIDE SEQUENCE</scope>
    <source>
        <strain evidence="7">CGMCC 1.15966</strain>
    </source>
</reference>
<sequence length="167" mass="20033">MNYRFIKEEVLVHTPTLLQYANKFTQDHNDAEDLIQNTLIKVLKYQKKYVTGTNLLGWIYTIMRNTFINDCRRRVHQLKYINGITDSKDIESRISRDRAEGNLMSEEINTVMKTIPEIYYNAFMMYYEGFKYYEIAEYLGVPEGTVKTRIHTARKILQKKLRNYRHD</sequence>
<dbReference type="GO" id="GO:0006352">
    <property type="term" value="P:DNA-templated transcription initiation"/>
    <property type="evidence" value="ECO:0007669"/>
    <property type="project" value="InterPro"/>
</dbReference>
<dbReference type="SUPFAM" id="SSF88659">
    <property type="entry name" value="Sigma3 and sigma4 domains of RNA polymerase sigma factors"/>
    <property type="match status" value="1"/>
</dbReference>
<dbReference type="CDD" id="cd06171">
    <property type="entry name" value="Sigma70_r4"/>
    <property type="match status" value="1"/>
</dbReference>
<evidence type="ECO:0000313" key="8">
    <source>
        <dbReference type="Proteomes" id="UP000614460"/>
    </source>
</evidence>
<evidence type="ECO:0000256" key="2">
    <source>
        <dbReference type="ARBA" id="ARBA00023015"/>
    </source>
</evidence>
<dbReference type="InterPro" id="IPR013325">
    <property type="entry name" value="RNA_pol_sigma_r2"/>
</dbReference>
<dbReference type="Proteomes" id="UP000614460">
    <property type="component" value="Unassembled WGS sequence"/>
</dbReference>
<evidence type="ECO:0000256" key="4">
    <source>
        <dbReference type="ARBA" id="ARBA00023163"/>
    </source>
</evidence>
<dbReference type="Gene3D" id="1.10.10.10">
    <property type="entry name" value="Winged helix-like DNA-binding domain superfamily/Winged helix DNA-binding domain"/>
    <property type="match status" value="1"/>
</dbReference>
<feature type="domain" description="RNA polymerase sigma factor 70 region 4 type 2" evidence="6">
    <location>
        <begin position="106"/>
        <end position="156"/>
    </location>
</feature>
<evidence type="ECO:0000256" key="3">
    <source>
        <dbReference type="ARBA" id="ARBA00023082"/>
    </source>
</evidence>
<dbReference type="EMBL" id="BMKM01000001">
    <property type="protein sequence ID" value="GGE12062.1"/>
    <property type="molecule type" value="Genomic_DNA"/>
</dbReference>
<dbReference type="PANTHER" id="PTHR43133:SF25">
    <property type="entry name" value="RNA POLYMERASE SIGMA FACTOR RFAY-RELATED"/>
    <property type="match status" value="1"/>
</dbReference>
<dbReference type="PANTHER" id="PTHR43133">
    <property type="entry name" value="RNA POLYMERASE ECF-TYPE SIGMA FACTO"/>
    <property type="match status" value="1"/>
</dbReference>
<evidence type="ECO:0000259" key="5">
    <source>
        <dbReference type="Pfam" id="PF04542"/>
    </source>
</evidence>
<accession>A0A8H9FYR8</accession>
<gene>
    <name evidence="7" type="ORF">GCM10011516_07300</name>
</gene>
<organism evidence="7 8">
    <name type="scientific">Sphingobacterium cellulitidis</name>
    <dbReference type="NCBI Taxonomy" id="1768011"/>
    <lineage>
        <taxon>Bacteria</taxon>
        <taxon>Pseudomonadati</taxon>
        <taxon>Bacteroidota</taxon>
        <taxon>Sphingobacteriia</taxon>
        <taxon>Sphingobacteriales</taxon>
        <taxon>Sphingobacteriaceae</taxon>
        <taxon>Sphingobacterium</taxon>
    </lineage>
</organism>
<dbReference type="InterPro" id="IPR039425">
    <property type="entry name" value="RNA_pol_sigma-70-like"/>
</dbReference>
<dbReference type="SUPFAM" id="SSF88946">
    <property type="entry name" value="Sigma2 domain of RNA polymerase sigma factors"/>
    <property type="match status" value="1"/>
</dbReference>
<evidence type="ECO:0000259" key="6">
    <source>
        <dbReference type="Pfam" id="PF08281"/>
    </source>
</evidence>
<dbReference type="RefSeq" id="WP_182497753.1">
    <property type="nucleotide sequence ID" value="NZ_BMKM01000001.1"/>
</dbReference>
<dbReference type="Pfam" id="PF08281">
    <property type="entry name" value="Sigma70_r4_2"/>
    <property type="match status" value="1"/>
</dbReference>
<dbReference type="InterPro" id="IPR014284">
    <property type="entry name" value="RNA_pol_sigma-70_dom"/>
</dbReference>
<keyword evidence="8" id="KW-1185">Reference proteome</keyword>
<dbReference type="InterPro" id="IPR036388">
    <property type="entry name" value="WH-like_DNA-bd_sf"/>
</dbReference>
<reference evidence="7" key="1">
    <citation type="journal article" date="2014" name="Int. J. Syst. Evol. Microbiol.">
        <title>Complete genome sequence of Corynebacterium casei LMG S-19264T (=DSM 44701T), isolated from a smear-ripened cheese.</title>
        <authorList>
            <consortium name="US DOE Joint Genome Institute (JGI-PGF)"/>
            <person name="Walter F."/>
            <person name="Albersmeier A."/>
            <person name="Kalinowski J."/>
            <person name="Ruckert C."/>
        </authorList>
    </citation>
    <scope>NUCLEOTIDE SEQUENCE</scope>
    <source>
        <strain evidence="7">CGMCC 1.15966</strain>
    </source>
</reference>
<keyword evidence="4" id="KW-0804">Transcription</keyword>
<dbReference type="Pfam" id="PF04542">
    <property type="entry name" value="Sigma70_r2"/>
    <property type="match status" value="1"/>
</dbReference>
<keyword evidence="3" id="KW-0731">Sigma factor</keyword>
<dbReference type="InterPro" id="IPR013249">
    <property type="entry name" value="RNA_pol_sigma70_r4_t2"/>
</dbReference>
<dbReference type="GO" id="GO:0003677">
    <property type="term" value="F:DNA binding"/>
    <property type="evidence" value="ECO:0007669"/>
    <property type="project" value="InterPro"/>
</dbReference>
<dbReference type="NCBIfam" id="TIGR02937">
    <property type="entry name" value="sigma70-ECF"/>
    <property type="match status" value="1"/>
</dbReference>
<comment type="similarity">
    <text evidence="1">Belongs to the sigma-70 factor family. ECF subfamily.</text>
</comment>
<dbReference type="AlphaFoldDB" id="A0A8H9FYR8"/>
<dbReference type="InterPro" id="IPR007627">
    <property type="entry name" value="RNA_pol_sigma70_r2"/>
</dbReference>
<comment type="caution">
    <text evidence="7">The sequence shown here is derived from an EMBL/GenBank/DDBJ whole genome shotgun (WGS) entry which is preliminary data.</text>
</comment>
<dbReference type="InterPro" id="IPR013324">
    <property type="entry name" value="RNA_pol_sigma_r3/r4-like"/>
</dbReference>
<name>A0A8H9FYR8_9SPHI</name>